<dbReference type="Proteomes" id="UP000054845">
    <property type="component" value="Unassembled WGS sequence"/>
</dbReference>
<evidence type="ECO:0000256" key="1">
    <source>
        <dbReference type="SAM" id="Phobius"/>
    </source>
</evidence>
<accession>A0A0N7L9Y2</accession>
<dbReference type="PANTHER" id="PTHR28254:SF1">
    <property type="entry name" value="CYTOCHROME B-C1 COMPLEX SUBUNIT 10, MITOCHONDRIAL"/>
    <property type="match status" value="1"/>
</dbReference>
<dbReference type="GO" id="GO:0006122">
    <property type="term" value="P:mitochondrial electron transport, ubiquinol to cytochrome c"/>
    <property type="evidence" value="ECO:0007669"/>
    <property type="project" value="InterPro"/>
</dbReference>
<evidence type="ECO:0000313" key="3">
    <source>
        <dbReference type="Proteomes" id="UP000054845"/>
    </source>
</evidence>
<sequence length="90" mass="9850">MIPTLAARSAFRASARAQAVKYSFQPHVGRFAPENVIKWVPSLALWGAGAGAAVTLFLSGVPLFQTDVLKKLPVLKEYYEDKTPDSDKPF</sequence>
<keyword evidence="1" id="KW-0812">Transmembrane</keyword>
<keyword evidence="1" id="KW-0472">Membrane</keyword>
<dbReference type="OrthoDB" id="2391627at2759"/>
<dbReference type="AlphaFoldDB" id="A0A0N7L9Y2"/>
<dbReference type="STRING" id="401625.A0A0N7L9Y2"/>
<evidence type="ECO:0000313" key="2">
    <source>
        <dbReference type="EMBL" id="CEH15058.1"/>
    </source>
</evidence>
<name>A0A0N7L9Y2_9BASI</name>
<dbReference type="Pfam" id="PF09796">
    <property type="entry name" value="QCR10"/>
    <property type="match status" value="1"/>
</dbReference>
<dbReference type="EMBL" id="CCYA01000252">
    <property type="protein sequence ID" value="CEH15058.1"/>
    <property type="molecule type" value="Genomic_DNA"/>
</dbReference>
<dbReference type="GO" id="GO:0005739">
    <property type="term" value="C:mitochondrion"/>
    <property type="evidence" value="ECO:0007669"/>
    <property type="project" value="GOC"/>
</dbReference>
<dbReference type="InterPro" id="IPR019182">
    <property type="entry name" value="Cytochrome_b-c1_su10_fun"/>
</dbReference>
<keyword evidence="3" id="KW-1185">Reference proteome</keyword>
<organism evidence="2 3">
    <name type="scientific">Ceraceosorus bombacis</name>
    <dbReference type="NCBI Taxonomy" id="401625"/>
    <lineage>
        <taxon>Eukaryota</taxon>
        <taxon>Fungi</taxon>
        <taxon>Dikarya</taxon>
        <taxon>Basidiomycota</taxon>
        <taxon>Ustilaginomycotina</taxon>
        <taxon>Exobasidiomycetes</taxon>
        <taxon>Ceraceosorales</taxon>
        <taxon>Ceraceosoraceae</taxon>
        <taxon>Ceraceosorus</taxon>
    </lineage>
</organism>
<feature type="transmembrane region" description="Helical" evidence="1">
    <location>
        <begin position="43"/>
        <end position="64"/>
    </location>
</feature>
<reference evidence="2 3" key="1">
    <citation type="submission" date="2014-09" db="EMBL/GenBank/DDBJ databases">
        <authorList>
            <person name="Magalhaes I.L.F."/>
            <person name="Oliveira U."/>
            <person name="Santos F.R."/>
            <person name="Vidigal T.H.D.A."/>
            <person name="Brescovit A.D."/>
            <person name="Santos A.J."/>
        </authorList>
    </citation>
    <scope>NUCLEOTIDE SEQUENCE [LARGE SCALE GENOMIC DNA]</scope>
</reference>
<protein>
    <submittedName>
        <fullName evidence="2">Cytochrome b-c1 complex subunit 10, fungi</fullName>
    </submittedName>
</protein>
<keyword evidence="1" id="KW-1133">Transmembrane helix</keyword>
<proteinExistence type="predicted"/>
<dbReference type="PANTHER" id="PTHR28254">
    <property type="entry name" value="CYTOCHROME B-C1 COMPLEX SUBUNIT 10"/>
    <property type="match status" value="1"/>
</dbReference>